<dbReference type="Gene3D" id="1.10.1200.10">
    <property type="entry name" value="ACP-like"/>
    <property type="match status" value="1"/>
</dbReference>
<dbReference type="InterPro" id="IPR011032">
    <property type="entry name" value="GroES-like_sf"/>
</dbReference>
<evidence type="ECO:0000256" key="3">
    <source>
        <dbReference type="ARBA" id="ARBA00022553"/>
    </source>
</evidence>
<evidence type="ECO:0000259" key="10">
    <source>
        <dbReference type="PROSITE" id="PS50075"/>
    </source>
</evidence>
<name>A0AAN9U802_9PEZI</name>
<dbReference type="Gene3D" id="3.40.366.10">
    <property type="entry name" value="Malonyl-Coenzyme A Acyl Carrier Protein, domain 2"/>
    <property type="match status" value="1"/>
</dbReference>
<feature type="region of interest" description="N-terminal hotdog fold" evidence="9">
    <location>
        <begin position="835"/>
        <end position="967"/>
    </location>
</feature>
<dbReference type="InterPro" id="IPR020806">
    <property type="entry name" value="PKS_PP-bd"/>
</dbReference>
<protein>
    <submittedName>
        <fullName evidence="13">Type I Iterative PKS</fullName>
    </submittedName>
</protein>
<dbReference type="Pfam" id="PF23297">
    <property type="entry name" value="ACP_SdgA_C"/>
    <property type="match status" value="1"/>
</dbReference>
<comment type="pathway">
    <text evidence="1">Secondary metabolite biosynthesis; terpenoid biosynthesis.</text>
</comment>
<dbReference type="InterPro" id="IPR049900">
    <property type="entry name" value="PKS_mFAS_DH"/>
</dbReference>
<dbReference type="Pfam" id="PF21089">
    <property type="entry name" value="PKS_DH_N"/>
    <property type="match status" value="1"/>
</dbReference>
<dbReference type="Pfam" id="PF02801">
    <property type="entry name" value="Ketoacyl-synt_C"/>
    <property type="match status" value="1"/>
</dbReference>
<keyword evidence="6" id="KW-0560">Oxidoreductase</keyword>
<keyword evidence="3" id="KW-0597">Phosphoprotein</keyword>
<dbReference type="InterPro" id="IPR001227">
    <property type="entry name" value="Ac_transferase_dom_sf"/>
</dbReference>
<dbReference type="GO" id="GO:0016491">
    <property type="term" value="F:oxidoreductase activity"/>
    <property type="evidence" value="ECO:0007669"/>
    <property type="project" value="UniProtKB-KW"/>
</dbReference>
<dbReference type="InterPro" id="IPR014031">
    <property type="entry name" value="Ketoacyl_synth_C"/>
</dbReference>
<dbReference type="InterPro" id="IPR016035">
    <property type="entry name" value="Acyl_Trfase/lysoPLipase"/>
</dbReference>
<evidence type="ECO:0000259" key="11">
    <source>
        <dbReference type="PROSITE" id="PS52004"/>
    </source>
</evidence>
<dbReference type="InterPro" id="IPR013217">
    <property type="entry name" value="Methyltransf_12"/>
</dbReference>
<organism evidence="13 14">
    <name type="scientific">Cytospora paraplurivora</name>
    <dbReference type="NCBI Taxonomy" id="2898453"/>
    <lineage>
        <taxon>Eukaryota</taxon>
        <taxon>Fungi</taxon>
        <taxon>Dikarya</taxon>
        <taxon>Ascomycota</taxon>
        <taxon>Pezizomycotina</taxon>
        <taxon>Sordariomycetes</taxon>
        <taxon>Sordariomycetidae</taxon>
        <taxon>Diaporthales</taxon>
        <taxon>Cytosporaceae</taxon>
        <taxon>Cytospora</taxon>
    </lineage>
</organism>
<dbReference type="InterPro" id="IPR057326">
    <property type="entry name" value="KR_dom"/>
</dbReference>
<dbReference type="InterPro" id="IPR049551">
    <property type="entry name" value="PKS_DH_C"/>
</dbReference>
<keyword evidence="4" id="KW-0808">Transferase</keyword>
<dbReference type="InterPro" id="IPR036291">
    <property type="entry name" value="NAD(P)-bd_dom_sf"/>
</dbReference>
<keyword evidence="5" id="KW-0521">NADP</keyword>
<evidence type="ECO:0000259" key="12">
    <source>
        <dbReference type="PROSITE" id="PS52019"/>
    </source>
</evidence>
<dbReference type="GO" id="GO:0004312">
    <property type="term" value="F:fatty acid synthase activity"/>
    <property type="evidence" value="ECO:0007669"/>
    <property type="project" value="TreeGrafter"/>
</dbReference>
<proteinExistence type="predicted"/>
<evidence type="ECO:0000313" key="13">
    <source>
        <dbReference type="EMBL" id="KAK7743244.1"/>
    </source>
</evidence>
<feature type="active site" description="Proton donor; for dehydratase activity" evidence="9">
    <location>
        <position position="1057"/>
    </location>
</feature>
<dbReference type="InterPro" id="IPR020841">
    <property type="entry name" value="PKS_Beta-ketoAc_synthase_dom"/>
</dbReference>
<sequence length="2695" mass="291969">MELAYEALENGGITCESISDTATSVYTASFTADFERQLDKDPLDVPTYYATGTGKALLSNRLSHMLNLRGPSLTLDTACSGGLTGLHQACQSLQTRESDTAIVAAVNLILGPDQAIGLSNLRMISSTGRSYPFDDRGSGYGRGEGAVVLILKRLDDAIRDRDRVRAVIRASGAGQDGYTPQTITYPNGRAQAALIRSTYARCDLRPEDTLYIEAHGTGTVAGDTEELSGIAEVFAGTTQTNRSSPLYVGSMKGAIGHTECVSGLASLLKATAMFDHNMIPPVAGFAKPKPGLPLDHIAIPTETIPWPQTPKLIPRISINSFGFGGANAHVILERYAPDLTLPEIDEVTSPRLFTLSANSMTSLRAMVQAHIDWVSQWQGEDVPLADLSYTLLHRRTAYPYRFSAVAHDRASLLDQLYRGLAAPSSNMSPNDTDIIFVFTGQGAQWAGMGRELLLDTMTPSSIFRSSILRSRDTLYSLGATWDLETELLRLGADSRLDEAEIAQPATTAIQIALVALLRAQGVRPRAVVGHSSGEIAAAHTAGYLSPESAITLAYHRGFMASAVRAKGLGRGAMLSVGLGEQDVTVRFLNGLTKGKAVIACVNSPRSVTVSGDAEAVHEVAERIAAADEDIFHRRLLVDTAYHSHHMHAVADEYRDRISEVAEGTVVLAGDGIDIRFVSSVTGQPRTSDFDAEYWVSNLTSPVRFSDAVSTLGRIHHRPGVRPFWVEIGPHPSLSGPIRQSSVFNQQTGGLPKVSMEYQAPLRRKVDAISSTLALAGKLFENGIRINWDAVSTLAPGADIALVRHDLPAYKWDHSTKHWHQSRVARAYLHRDEPYHDLLGVPIPSATALEPRWRHFISLTTLPWLAHHIVDGQIIFPGTGYICMAIEGIMQLARLRSPQHSMETVAIRNASFKRALVVPETQRVELQLTLKPQYDSEFCFDFTVTAISDDGKWYEHAVGVVEGLWAEDGSKSETGAALWEQPLQIQCPLGIENVLHDDLYSQLNAVGNTYGPTFAGIKSITMAADSSQAVSSLKVQDIRTSMPANYQRPHVVHPTTLDTILHTSLPLAGRRLGRGSIMPVQIGELLISVTPLLKKPGSALDVSTLILSTHYRTAISDITVIASGFRVIYATGIELKSLASRKVEERGQALDFNPREICYELDWHTDIEHMRTQDWLENSSLSGVLAQISAKRHGLSIIGLGAGVDLSEEVVHGVQSHNDNEVMVYDFVDVSPGRFEDAASRLKQFTVHCRMLRPGMNPGSRGFEIGSYDLVLATSAKWLEQAAQLVKPSGTILLVFSAHGLEGADCLPRTPVALEKQAAFQDTRGRSIVVARIRSSDSQLPRKIRLLTHSSCASHPVWVASVQNGLRARGAEVSLETLRPENLEPLMSSQGKDYLASEESSKDVLVVIDDELSPIISDAQAFPAAITLLTRPTRVVWLSPDDPSAFHQIEGVARTAHAENQSLRLTTIHAATSLLKNNDSHGRLIDIIASVVSNLANPELAHTEREYRIRESGLVTVPRLHRSDRLNQAIAENGDLILDSKTQSHRFKNSQQPLKMSPDGSGLFVFDDQVHRIPLADDEIEVETRSIVVSKSDGSGSPTPGQYTGVVARVGASVTCLVPGDRVVALAPVMGASQLRIPHTNAFRLPADIDVDMVPANTAAALLLDMIAATYALRTVARIHSSPGAILVHGARTAAGRAVIAVARSIGVRVTATAADAAGARLLSSQLGIDRADILITRRSLHRALVAHILPLGLDAIILAEDGYFTSLAETLKVLKPFGSVVAIGHLPPVKGTGLGTLTLPPNVAIHSVDIAGLLQARPDMVAALVADSTAALRHVSLSGLDIPVHDIADSETAVRLVNTGVHHKVVLEARYHSHVQVLLDSERLNVKQWTDENATFVVAGGLGDIGLRLLSQMAQRGAKHVATISRHTLDPEARYKLLERLRAIRPGFHLYTLKGDITSEPSIQEAAAELSSSGAPPVRGIIQAAIVLIERPLELMTFQDFTTVTEPKVQGTEILHRVFRSSDLNFILCLSSFAGINGAAALGSYNAGNTVQDALAHADHHAVTSVHQEGSPLRFLTVNFGWTDDVSYTANDDKRQSALRRAGFTPIRGEELERFFQYVLGAVMDVESPSRQLRQAIIGADAQSLAGATAPNSNVRAAMFSHISKARPRGEPAGGGGGKNVVEADQRNFAQILEDGDLNAVVEFVSRAMTAQLARLIDVDVAAINVRQGSILDLGLDSLVAVELRNWVMKQFNARLQSSEILVEQTLWTLAERIVVRSTGLKVSSDPPVDVRVDETLGAPAAQLVDPSVSLPDVTPPFDNYGALDPVSVVGAFEAARSATDEYIANGKLNSYSAQWMLKSDEVSIAIFCNALEELGCPIRSAVSGSKLPRIAHISAHEKLIGHMYAQLEKRNLIKIIDGSVIRTDLSCPSEDIGTALDQLLKERPGQEAEIILMRLMGSNYGRCLAGKADAVQLLFGDPDTRELLARSYSSSELNSVLLKQFADFVETVARSWPDKEAPLRILEVGAGTGGTTSSLLPMLARLDIPVIYTITDIGPVFVKELSSTFEQFPFVRYKVLDIGQEPELALRNSQHIVLGTNVIHATRDVVQSLKNIHSLLRPDGFVVIGEMTTQMLWTDVIFGLLAGFWCFEDGRQHATQSAQAWEESLRLAGYGHVDWTQGRSPEAALQALILALAS</sequence>
<dbReference type="InterPro" id="IPR050091">
    <property type="entry name" value="PKS_NRPS_Biosynth_Enz"/>
</dbReference>
<dbReference type="CDD" id="cd05195">
    <property type="entry name" value="enoyl_red"/>
    <property type="match status" value="1"/>
</dbReference>
<dbReference type="Gene3D" id="3.40.50.720">
    <property type="entry name" value="NAD(P)-binding Rossmann-like Domain"/>
    <property type="match status" value="2"/>
</dbReference>
<feature type="region of interest" description="C-terminal hotdog fold" evidence="9">
    <location>
        <begin position="987"/>
        <end position="1143"/>
    </location>
</feature>
<dbReference type="Gene3D" id="3.40.50.150">
    <property type="entry name" value="Vaccinia Virus protein VP39"/>
    <property type="match status" value="2"/>
</dbReference>
<dbReference type="InterPro" id="IPR009081">
    <property type="entry name" value="PP-bd_ACP"/>
</dbReference>
<dbReference type="InterPro" id="IPR013968">
    <property type="entry name" value="PKS_KR"/>
</dbReference>
<feature type="active site" description="Proton acceptor; for dehydratase activity" evidence="9">
    <location>
        <position position="867"/>
    </location>
</feature>
<reference evidence="13 14" key="1">
    <citation type="journal article" date="2023" name="PLoS ONE">
        <title>Cytospora paraplurivora sp. nov. isolated from orchards with fruit tree decline syndrome in Ontario, Canada.</title>
        <authorList>
            <person name="Ilyukhin E."/>
            <person name="Nguyen H.D.T."/>
            <person name="Castle A.J."/>
            <person name="Ellouze W."/>
        </authorList>
    </citation>
    <scope>NUCLEOTIDE SEQUENCE [LARGE SCALE GENOMIC DNA]</scope>
    <source>
        <strain evidence="13 14">FDS-564</strain>
    </source>
</reference>
<dbReference type="SUPFAM" id="SSF47336">
    <property type="entry name" value="ACP-like"/>
    <property type="match status" value="1"/>
</dbReference>
<keyword evidence="14" id="KW-1185">Reference proteome</keyword>
<evidence type="ECO:0000256" key="6">
    <source>
        <dbReference type="ARBA" id="ARBA00023002"/>
    </source>
</evidence>
<keyword evidence="2" id="KW-0596">Phosphopantetheine</keyword>
<dbReference type="PANTHER" id="PTHR43775">
    <property type="entry name" value="FATTY ACID SYNTHASE"/>
    <property type="match status" value="1"/>
</dbReference>
<dbReference type="Pfam" id="PF08242">
    <property type="entry name" value="Methyltransf_12"/>
    <property type="match status" value="1"/>
</dbReference>
<dbReference type="Pfam" id="PF18558">
    <property type="entry name" value="HTH_51"/>
    <property type="match status" value="1"/>
</dbReference>
<dbReference type="SUPFAM" id="SSF53901">
    <property type="entry name" value="Thiolase-like"/>
    <property type="match status" value="2"/>
</dbReference>
<dbReference type="PROSITE" id="PS52004">
    <property type="entry name" value="KS3_2"/>
    <property type="match status" value="1"/>
</dbReference>
<comment type="caution">
    <text evidence="13">The sequence shown here is derived from an EMBL/GenBank/DDBJ whole genome shotgun (WGS) entry which is preliminary data.</text>
</comment>
<dbReference type="InterPro" id="IPR041068">
    <property type="entry name" value="HTH_51"/>
</dbReference>
<dbReference type="PROSITE" id="PS52019">
    <property type="entry name" value="PKS_MFAS_DH"/>
    <property type="match status" value="1"/>
</dbReference>
<dbReference type="SUPFAM" id="SSF50129">
    <property type="entry name" value="GroES-like"/>
    <property type="match status" value="1"/>
</dbReference>
<dbReference type="CDD" id="cd00833">
    <property type="entry name" value="PKS"/>
    <property type="match status" value="1"/>
</dbReference>
<dbReference type="InterPro" id="IPR036736">
    <property type="entry name" value="ACP-like_sf"/>
</dbReference>
<dbReference type="InterPro" id="IPR029063">
    <property type="entry name" value="SAM-dependent_MTases_sf"/>
</dbReference>
<dbReference type="SMART" id="SM00825">
    <property type="entry name" value="PKS_KS"/>
    <property type="match status" value="1"/>
</dbReference>
<evidence type="ECO:0000256" key="7">
    <source>
        <dbReference type="ARBA" id="ARBA00023268"/>
    </source>
</evidence>
<evidence type="ECO:0000256" key="4">
    <source>
        <dbReference type="ARBA" id="ARBA00022679"/>
    </source>
</evidence>
<dbReference type="SMART" id="SM00826">
    <property type="entry name" value="PKS_DH"/>
    <property type="match status" value="1"/>
</dbReference>
<dbReference type="InterPro" id="IPR016036">
    <property type="entry name" value="Malonyl_transacylase_ACP-bd"/>
</dbReference>
<feature type="domain" description="Carrier" evidence="10">
    <location>
        <begin position="2200"/>
        <end position="2278"/>
    </location>
</feature>
<dbReference type="SMART" id="SM00827">
    <property type="entry name" value="PKS_AT"/>
    <property type="match status" value="1"/>
</dbReference>
<dbReference type="InterPro" id="IPR042104">
    <property type="entry name" value="PKS_dehydratase_sf"/>
</dbReference>
<evidence type="ECO:0000256" key="1">
    <source>
        <dbReference type="ARBA" id="ARBA00004721"/>
    </source>
</evidence>
<dbReference type="Pfam" id="PF16197">
    <property type="entry name" value="KAsynt_C_assoc"/>
    <property type="match status" value="1"/>
</dbReference>
<dbReference type="Gene3D" id="3.90.180.10">
    <property type="entry name" value="Medium-chain alcohol dehydrogenases, catalytic domain"/>
    <property type="match status" value="1"/>
</dbReference>
<dbReference type="InterPro" id="IPR006162">
    <property type="entry name" value="Ppantetheine_attach_site"/>
</dbReference>
<evidence type="ECO:0000256" key="9">
    <source>
        <dbReference type="PROSITE-ProRule" id="PRU01363"/>
    </source>
</evidence>
<evidence type="ECO:0000256" key="2">
    <source>
        <dbReference type="ARBA" id="ARBA00022450"/>
    </source>
</evidence>
<dbReference type="SUPFAM" id="SSF52151">
    <property type="entry name" value="FabD/lysophospholipase-like"/>
    <property type="match status" value="1"/>
</dbReference>
<dbReference type="Gene3D" id="3.40.47.10">
    <property type="match status" value="1"/>
</dbReference>
<evidence type="ECO:0000313" key="14">
    <source>
        <dbReference type="Proteomes" id="UP001320245"/>
    </source>
</evidence>
<feature type="domain" description="Ketosynthase family 3 (KS3)" evidence="11">
    <location>
        <begin position="1"/>
        <end position="334"/>
    </location>
</feature>
<dbReference type="SMART" id="SM00829">
    <property type="entry name" value="PKS_ER"/>
    <property type="match status" value="1"/>
</dbReference>
<keyword evidence="7" id="KW-0511">Multifunctional enzyme</keyword>
<dbReference type="GO" id="GO:0006633">
    <property type="term" value="P:fatty acid biosynthetic process"/>
    <property type="evidence" value="ECO:0007669"/>
    <property type="project" value="TreeGrafter"/>
</dbReference>
<evidence type="ECO:0000256" key="8">
    <source>
        <dbReference type="ARBA" id="ARBA00023315"/>
    </source>
</evidence>
<dbReference type="Proteomes" id="UP001320245">
    <property type="component" value="Unassembled WGS sequence"/>
</dbReference>
<dbReference type="Pfam" id="PF14765">
    <property type="entry name" value="PS-DH"/>
    <property type="match status" value="1"/>
</dbReference>
<dbReference type="GO" id="GO:0044550">
    <property type="term" value="P:secondary metabolite biosynthetic process"/>
    <property type="evidence" value="ECO:0007669"/>
    <property type="project" value="UniProtKB-ARBA"/>
</dbReference>
<dbReference type="GO" id="GO:0031177">
    <property type="term" value="F:phosphopantetheine binding"/>
    <property type="evidence" value="ECO:0007669"/>
    <property type="project" value="InterPro"/>
</dbReference>
<dbReference type="InterPro" id="IPR049552">
    <property type="entry name" value="PKS_DH_N"/>
</dbReference>
<dbReference type="InterPro" id="IPR016039">
    <property type="entry name" value="Thiolase-like"/>
</dbReference>
<keyword evidence="8" id="KW-0012">Acyltransferase</keyword>
<dbReference type="Pfam" id="PF00698">
    <property type="entry name" value="Acyl_transf_1"/>
    <property type="match status" value="1"/>
</dbReference>
<dbReference type="InterPro" id="IPR020843">
    <property type="entry name" value="ER"/>
</dbReference>
<dbReference type="Gene3D" id="3.10.129.110">
    <property type="entry name" value="Polyketide synthase dehydratase"/>
    <property type="match status" value="1"/>
</dbReference>
<evidence type="ECO:0000256" key="5">
    <source>
        <dbReference type="ARBA" id="ARBA00022857"/>
    </source>
</evidence>
<dbReference type="SUPFAM" id="SSF55048">
    <property type="entry name" value="Probable ACP-binding domain of malonyl-CoA ACP transacylase"/>
    <property type="match status" value="1"/>
</dbReference>
<gene>
    <name evidence="13" type="ORF">SLS53_004329</name>
</gene>
<dbReference type="InterPro" id="IPR014030">
    <property type="entry name" value="Ketoacyl_synth_N"/>
</dbReference>
<dbReference type="SUPFAM" id="SSF51735">
    <property type="entry name" value="NAD(P)-binding Rossmann-fold domains"/>
    <property type="match status" value="2"/>
</dbReference>
<dbReference type="Pfam" id="PF08659">
    <property type="entry name" value="KR"/>
    <property type="match status" value="1"/>
</dbReference>
<dbReference type="SMART" id="SM00823">
    <property type="entry name" value="PKS_PP"/>
    <property type="match status" value="1"/>
</dbReference>
<dbReference type="PROSITE" id="PS00012">
    <property type="entry name" value="PHOSPHOPANTETHEINE"/>
    <property type="match status" value="1"/>
</dbReference>
<dbReference type="EMBL" id="JAJSPL020000014">
    <property type="protein sequence ID" value="KAK7743244.1"/>
    <property type="molecule type" value="Genomic_DNA"/>
</dbReference>
<dbReference type="InterPro" id="IPR014043">
    <property type="entry name" value="Acyl_transferase_dom"/>
</dbReference>
<accession>A0AAN9U802</accession>
<feature type="domain" description="PKS/mFAS DH" evidence="12">
    <location>
        <begin position="835"/>
        <end position="1143"/>
    </location>
</feature>
<dbReference type="CDD" id="cd02440">
    <property type="entry name" value="AdoMet_MTases"/>
    <property type="match status" value="1"/>
</dbReference>
<dbReference type="PROSITE" id="PS50075">
    <property type="entry name" value="CARRIER"/>
    <property type="match status" value="1"/>
</dbReference>
<dbReference type="InterPro" id="IPR020807">
    <property type="entry name" value="PKS_DH"/>
</dbReference>
<dbReference type="InterPro" id="IPR032821">
    <property type="entry name" value="PKS_assoc"/>
</dbReference>
<dbReference type="Pfam" id="PF00109">
    <property type="entry name" value="ketoacyl-synt"/>
    <property type="match status" value="1"/>
</dbReference>
<dbReference type="PANTHER" id="PTHR43775:SF22">
    <property type="entry name" value="SYNTHASE, PUTATIVE (JCVI)-RELATED"/>
    <property type="match status" value="1"/>
</dbReference>
<dbReference type="SMART" id="SM00822">
    <property type="entry name" value="PKS_KR"/>
    <property type="match status" value="1"/>
</dbReference>
<dbReference type="SUPFAM" id="SSF53335">
    <property type="entry name" value="S-adenosyl-L-methionine-dependent methyltransferases"/>
    <property type="match status" value="1"/>
</dbReference>